<proteinExistence type="inferred from homology"/>
<dbReference type="eggNOG" id="COG4584">
    <property type="taxonomic scope" value="Bacteria"/>
</dbReference>
<dbReference type="HOGENOM" id="CLU_020626_1_1_9"/>
<keyword evidence="2" id="KW-0472">Membrane</keyword>
<reference evidence="4 5" key="1">
    <citation type="journal article" date="2012" name="BMC Genomics">
        <title>Genome-guided analysis of physiological and morphological traits of the fermentative acetate oxidizer Thermacetogenium phaeum.</title>
        <authorList>
            <person name="Oehler D."/>
            <person name="Poehlein A."/>
            <person name="Leimbach A."/>
            <person name="Muller N."/>
            <person name="Daniel R."/>
            <person name="Gottschalk G."/>
            <person name="Schink B."/>
        </authorList>
    </citation>
    <scope>NUCLEOTIDE SEQUENCE [LARGE SCALE GENOMIC DNA]</scope>
    <source>
        <strain evidence="5">ATCC BAA-254 / DSM 26808 / PB</strain>
    </source>
</reference>
<dbReference type="InterPro" id="IPR054353">
    <property type="entry name" value="IstA-like_C"/>
</dbReference>
<dbReference type="Pfam" id="PF00665">
    <property type="entry name" value="rve"/>
    <property type="match status" value="1"/>
</dbReference>
<dbReference type="PANTHER" id="PTHR35004">
    <property type="entry name" value="TRANSPOSASE RV3428C-RELATED"/>
    <property type="match status" value="1"/>
</dbReference>
<dbReference type="PROSITE" id="PS50994">
    <property type="entry name" value="INTEGRASE"/>
    <property type="match status" value="1"/>
</dbReference>
<comment type="similarity">
    <text evidence="1">Belongs to the transposase IS21/IS408/IS1162 family.</text>
</comment>
<sequence length="395" mass="45157">MRKMGKSIKKISKELMISKNTVRKALRSESYKPYQRENCKPGLLSEFMPFLIERAPQLDFNATSLFREIKKMGYAGGYTLVKEAVRPLRETHRQLEAATTCFETSPGLQAQVDWGSKKIMLGGRLTGVHIFVMVLGFSRAIYVEFTLDEKLFTLIACHEHAFAWFGGIPEEILYDNPRTIVLDRATVNARINPKFEDFSQYYGYTPRLCRPYRARTKGKVESGVKYVKRSFLTGQEFPSLASANEQVLAWIREVTDQQIHGTTHEQPAAPFRRENLRPLTSRPPYVLQDWQMRRVATDCLVSYASSRYSVPWRYVHQTIELQDGGDLISIYHQGELIATHRKAESKHQVIMNMEHYRGLSEKQDATKKPAAPLPEVEVRSLDVYASLVEGGALVG</sequence>
<feature type="domain" description="Integrase catalytic" evidence="3">
    <location>
        <begin position="102"/>
        <end position="275"/>
    </location>
</feature>
<dbReference type="EMBL" id="CP003732">
    <property type="protein sequence ID" value="AFV12125.1"/>
    <property type="molecule type" value="Genomic_DNA"/>
</dbReference>
<evidence type="ECO:0000313" key="4">
    <source>
        <dbReference type="EMBL" id="AFV12125.1"/>
    </source>
</evidence>
<evidence type="ECO:0000256" key="2">
    <source>
        <dbReference type="SAM" id="Phobius"/>
    </source>
</evidence>
<keyword evidence="2" id="KW-0812">Transmembrane</keyword>
<dbReference type="Proteomes" id="UP000000467">
    <property type="component" value="Chromosome"/>
</dbReference>
<evidence type="ECO:0000313" key="5">
    <source>
        <dbReference type="Proteomes" id="UP000000467"/>
    </source>
</evidence>
<accession>K4LJI9</accession>
<dbReference type="InterPro" id="IPR036397">
    <property type="entry name" value="RNaseH_sf"/>
</dbReference>
<organism evidence="4 5">
    <name type="scientific">Thermacetogenium phaeum (strain ATCC BAA-254 / DSM 26808 / PB)</name>
    <dbReference type="NCBI Taxonomy" id="1089553"/>
    <lineage>
        <taxon>Bacteria</taxon>
        <taxon>Bacillati</taxon>
        <taxon>Bacillota</taxon>
        <taxon>Clostridia</taxon>
        <taxon>Thermoanaerobacterales</taxon>
        <taxon>Thermoanaerobacteraceae</taxon>
        <taxon>Thermacetogenium</taxon>
    </lineage>
</organism>
<evidence type="ECO:0000259" key="3">
    <source>
        <dbReference type="PROSITE" id="PS50994"/>
    </source>
</evidence>
<dbReference type="KEGG" id="tpz:Tph_c19290"/>
<feature type="transmembrane region" description="Helical" evidence="2">
    <location>
        <begin position="125"/>
        <end position="142"/>
    </location>
</feature>
<keyword evidence="5" id="KW-1185">Reference proteome</keyword>
<dbReference type="RefSeq" id="WP_015051002.1">
    <property type="nucleotide sequence ID" value="NC_018870.1"/>
</dbReference>
<dbReference type="AlphaFoldDB" id="K4LJI9"/>
<keyword evidence="2" id="KW-1133">Transmembrane helix</keyword>
<dbReference type="OrthoDB" id="3193769at2"/>
<dbReference type="PANTHER" id="PTHR35004:SF6">
    <property type="entry name" value="TRANSPOSASE"/>
    <property type="match status" value="1"/>
</dbReference>
<dbReference type="SUPFAM" id="SSF53098">
    <property type="entry name" value="Ribonuclease H-like"/>
    <property type="match status" value="1"/>
</dbReference>
<dbReference type="Pfam" id="PF22483">
    <property type="entry name" value="Mu-transpos_C_2"/>
    <property type="match status" value="1"/>
</dbReference>
<dbReference type="GO" id="GO:0015074">
    <property type="term" value="P:DNA integration"/>
    <property type="evidence" value="ECO:0007669"/>
    <property type="project" value="InterPro"/>
</dbReference>
<dbReference type="InterPro" id="IPR001584">
    <property type="entry name" value="Integrase_cat-core"/>
</dbReference>
<dbReference type="GO" id="GO:0003676">
    <property type="term" value="F:nucleic acid binding"/>
    <property type="evidence" value="ECO:0007669"/>
    <property type="project" value="InterPro"/>
</dbReference>
<gene>
    <name evidence="4" type="ordered locus">Tph_c19290</name>
</gene>
<dbReference type="NCBIfam" id="NF033546">
    <property type="entry name" value="transpos_IS21"/>
    <property type="match status" value="1"/>
</dbReference>
<dbReference type="STRING" id="1089553.Tph_c19290"/>
<protein>
    <submittedName>
        <fullName evidence="4">Putative transposase</fullName>
    </submittedName>
</protein>
<dbReference type="InterPro" id="IPR012337">
    <property type="entry name" value="RNaseH-like_sf"/>
</dbReference>
<dbReference type="Gene3D" id="3.30.420.10">
    <property type="entry name" value="Ribonuclease H-like superfamily/Ribonuclease H"/>
    <property type="match status" value="1"/>
</dbReference>
<evidence type="ECO:0000256" key="1">
    <source>
        <dbReference type="ARBA" id="ARBA00009277"/>
    </source>
</evidence>
<name>K4LJI9_THEPS</name>